<reference evidence="2 3" key="1">
    <citation type="submission" date="2020-08" db="EMBL/GenBank/DDBJ databases">
        <title>Genomic Encyclopedia of Type Strains, Phase IV (KMG-IV): sequencing the most valuable type-strain genomes for metagenomic binning, comparative biology and taxonomic classification.</title>
        <authorList>
            <person name="Goeker M."/>
        </authorList>
    </citation>
    <scope>NUCLEOTIDE SEQUENCE [LARGE SCALE GENOMIC DNA]</scope>
    <source>
        <strain evidence="2 3">DSM 100211</strain>
    </source>
</reference>
<dbReference type="Pfam" id="PF08484">
    <property type="entry name" value="Methyltransf_14"/>
    <property type="match status" value="1"/>
</dbReference>
<dbReference type="SUPFAM" id="SSF53335">
    <property type="entry name" value="S-adenosyl-L-methionine-dependent methyltransferases"/>
    <property type="match status" value="1"/>
</dbReference>
<protein>
    <submittedName>
        <fullName evidence="2">SAM-dependent methyltransferase</fullName>
    </submittedName>
</protein>
<evidence type="ECO:0000313" key="3">
    <source>
        <dbReference type="Proteomes" id="UP000574761"/>
    </source>
</evidence>
<dbReference type="Proteomes" id="UP000574761">
    <property type="component" value="Unassembled WGS sequence"/>
</dbReference>
<dbReference type="Gene3D" id="3.40.50.150">
    <property type="entry name" value="Vaccinia Virus protein VP39"/>
    <property type="match status" value="1"/>
</dbReference>
<name>A0A7W6D2R1_9HYPH</name>
<dbReference type="RefSeq" id="WP_183799618.1">
    <property type="nucleotide sequence ID" value="NZ_JACIEE010000002.1"/>
</dbReference>
<dbReference type="Pfam" id="PF13489">
    <property type="entry name" value="Methyltransf_23"/>
    <property type="match status" value="1"/>
</dbReference>
<dbReference type="Gene3D" id="3.40.50.720">
    <property type="entry name" value="NAD(P)-binding Rossmann-like Domain"/>
    <property type="match status" value="1"/>
</dbReference>
<dbReference type="GO" id="GO:0008168">
    <property type="term" value="F:methyltransferase activity"/>
    <property type="evidence" value="ECO:0007669"/>
    <property type="project" value="UniProtKB-KW"/>
</dbReference>
<comment type="caution">
    <text evidence="2">The sequence shown here is derived from an EMBL/GenBank/DDBJ whole genome shotgun (WGS) entry which is preliminary data.</text>
</comment>
<dbReference type="InterPro" id="IPR013691">
    <property type="entry name" value="MeTrfase_14"/>
</dbReference>
<accession>A0A7W6D2R1</accession>
<gene>
    <name evidence="2" type="ORF">GGQ64_000872</name>
</gene>
<sequence length="343" mass="38570">MKRALYSQSRLPLLQNQMFETAQDATICAVGDVELVEDLESGLIYNAAFDPSLLTYTNDYQNEQGYSTIFKEHLESVSAIIFDHMDTSSLVEVGCGKGRFLELLASRGAQVHGYDPTYEGDNPRIVREFFGPNAKIRASGLIMRHVLEHIQNPFEFLEMLAAANGGKGLIYIEVPCFDWICRNKTWYDVFYEHVNYFRMSDFHRMFGRVLFAERVFGEQYLAVVADLESLRKPEFDPADRANLPVDFAPAVRANETGRPKVIWGGASKGVIYSIFCARSGIKIDTVVDISPSKQGKYLAVTGHKVQAPDVLNALGPSDIYIMNPNYKSEIVAHAGPQHNYMEI</sequence>
<keyword evidence="3" id="KW-1185">Reference proteome</keyword>
<proteinExistence type="predicted"/>
<feature type="domain" description="C-methyltransferase" evidence="1">
    <location>
        <begin position="253"/>
        <end position="333"/>
    </location>
</feature>
<dbReference type="EMBL" id="JACIEE010000002">
    <property type="protein sequence ID" value="MBB3975685.1"/>
    <property type="molecule type" value="Genomic_DNA"/>
</dbReference>
<dbReference type="InterPro" id="IPR029063">
    <property type="entry name" value="SAM-dependent_MTases_sf"/>
</dbReference>
<evidence type="ECO:0000259" key="1">
    <source>
        <dbReference type="Pfam" id="PF08484"/>
    </source>
</evidence>
<organism evidence="2 3">
    <name type="scientific">Mycoplana azooxidifex</name>
    <dbReference type="NCBI Taxonomy" id="1636188"/>
    <lineage>
        <taxon>Bacteria</taxon>
        <taxon>Pseudomonadati</taxon>
        <taxon>Pseudomonadota</taxon>
        <taxon>Alphaproteobacteria</taxon>
        <taxon>Hyphomicrobiales</taxon>
        <taxon>Rhizobiaceae</taxon>
        <taxon>Mycoplana</taxon>
    </lineage>
</organism>
<dbReference type="AlphaFoldDB" id="A0A7W6D2R1"/>
<keyword evidence="2" id="KW-0808">Transferase</keyword>
<dbReference type="GO" id="GO:0032259">
    <property type="term" value="P:methylation"/>
    <property type="evidence" value="ECO:0007669"/>
    <property type="project" value="UniProtKB-KW"/>
</dbReference>
<keyword evidence="2" id="KW-0489">Methyltransferase</keyword>
<evidence type="ECO:0000313" key="2">
    <source>
        <dbReference type="EMBL" id="MBB3975685.1"/>
    </source>
</evidence>